<dbReference type="Gene3D" id="1.10.10.10">
    <property type="entry name" value="Winged helix-like DNA-binding domain superfamily/Winged helix DNA-binding domain"/>
    <property type="match status" value="1"/>
</dbReference>
<dbReference type="AlphaFoldDB" id="A0A921K2V6"/>
<dbReference type="SUPFAM" id="SSF88659">
    <property type="entry name" value="Sigma3 and sigma4 domains of RNA polymerase sigma factors"/>
    <property type="match status" value="1"/>
</dbReference>
<name>A0A921K2V6_9BACT</name>
<protein>
    <submittedName>
        <fullName evidence="8">RNA polymerase sigma-70 factor</fullName>
    </submittedName>
</protein>
<reference evidence="8" key="1">
    <citation type="journal article" date="2021" name="PeerJ">
        <title>Extensive microbial diversity within the chicken gut microbiome revealed by metagenomics and culture.</title>
        <authorList>
            <person name="Gilroy R."/>
            <person name="Ravi A."/>
            <person name="Getino M."/>
            <person name="Pursley I."/>
            <person name="Horton D.L."/>
            <person name="Alikhan N.F."/>
            <person name="Baker D."/>
            <person name="Gharbi K."/>
            <person name="Hall N."/>
            <person name="Watson M."/>
            <person name="Adriaenssens E.M."/>
            <person name="Foster-Nyarko E."/>
            <person name="Jarju S."/>
            <person name="Secka A."/>
            <person name="Antonio M."/>
            <person name="Oren A."/>
            <person name="Chaudhuri R.R."/>
            <person name="La Ragione R."/>
            <person name="Hildebrand F."/>
            <person name="Pallen M.J."/>
        </authorList>
    </citation>
    <scope>NUCLEOTIDE SEQUENCE</scope>
    <source>
        <strain evidence="8">CHK165-8395</strain>
    </source>
</reference>
<dbReference type="InterPro" id="IPR014284">
    <property type="entry name" value="RNA_pol_sigma-70_dom"/>
</dbReference>
<evidence type="ECO:0000256" key="2">
    <source>
        <dbReference type="ARBA" id="ARBA00023015"/>
    </source>
</evidence>
<dbReference type="InterPro" id="IPR013324">
    <property type="entry name" value="RNA_pol_sigma_r3/r4-like"/>
</dbReference>
<evidence type="ECO:0000313" key="8">
    <source>
        <dbReference type="EMBL" id="HJF07538.1"/>
    </source>
</evidence>
<evidence type="ECO:0000256" key="5">
    <source>
        <dbReference type="SAM" id="Phobius"/>
    </source>
</evidence>
<reference evidence="8" key="2">
    <citation type="submission" date="2021-09" db="EMBL/GenBank/DDBJ databases">
        <authorList>
            <person name="Gilroy R."/>
        </authorList>
    </citation>
    <scope>NUCLEOTIDE SEQUENCE</scope>
    <source>
        <strain evidence="8">CHK165-8395</strain>
    </source>
</reference>
<keyword evidence="5" id="KW-1133">Transmembrane helix</keyword>
<keyword evidence="2" id="KW-0805">Transcription regulation</keyword>
<dbReference type="Proteomes" id="UP000718012">
    <property type="component" value="Unassembled WGS sequence"/>
</dbReference>
<evidence type="ECO:0000259" key="6">
    <source>
        <dbReference type="Pfam" id="PF04542"/>
    </source>
</evidence>
<keyword evidence="3" id="KW-0731">Sigma factor</keyword>
<dbReference type="InterPro" id="IPR013249">
    <property type="entry name" value="RNA_pol_sigma70_r4_t2"/>
</dbReference>
<dbReference type="PANTHER" id="PTHR43133">
    <property type="entry name" value="RNA POLYMERASE ECF-TYPE SIGMA FACTO"/>
    <property type="match status" value="1"/>
</dbReference>
<dbReference type="InterPro" id="IPR013325">
    <property type="entry name" value="RNA_pol_sigma_r2"/>
</dbReference>
<comment type="caution">
    <text evidence="8">The sequence shown here is derived from an EMBL/GenBank/DDBJ whole genome shotgun (WGS) entry which is preliminary data.</text>
</comment>
<feature type="transmembrane region" description="Helical" evidence="5">
    <location>
        <begin position="163"/>
        <end position="183"/>
    </location>
</feature>
<dbReference type="CDD" id="cd06171">
    <property type="entry name" value="Sigma70_r4"/>
    <property type="match status" value="1"/>
</dbReference>
<sequence>MKAYRKEIFKSRFQEHYPRLCCIACGYVSDKEDAEDIVQELFISVWNKGLDEMEEKEFAAYMTTAVKNSCISFLRKRKDDVVSIEDYHQPASCLTDDEEDADGKSPEEVLESVLAVLPPRCRDIFLMAKLQGMKYREIAESLNLSEKTIENQMTKAIKMLREYVATYGVALTAVVVIILSMIVNCE</sequence>
<dbReference type="NCBIfam" id="TIGR02985">
    <property type="entry name" value="Sig70_bacteroi1"/>
    <property type="match status" value="1"/>
</dbReference>
<dbReference type="PANTHER" id="PTHR43133:SF46">
    <property type="entry name" value="RNA POLYMERASE SIGMA-70 FACTOR ECF SUBFAMILY"/>
    <property type="match status" value="1"/>
</dbReference>
<dbReference type="InterPro" id="IPR039425">
    <property type="entry name" value="RNA_pol_sigma-70-like"/>
</dbReference>
<dbReference type="SUPFAM" id="SSF88946">
    <property type="entry name" value="Sigma2 domain of RNA polymerase sigma factors"/>
    <property type="match status" value="1"/>
</dbReference>
<dbReference type="GO" id="GO:0006352">
    <property type="term" value="P:DNA-templated transcription initiation"/>
    <property type="evidence" value="ECO:0007669"/>
    <property type="project" value="InterPro"/>
</dbReference>
<dbReference type="InterPro" id="IPR007627">
    <property type="entry name" value="RNA_pol_sigma70_r2"/>
</dbReference>
<dbReference type="Gene3D" id="1.10.1740.10">
    <property type="match status" value="1"/>
</dbReference>
<dbReference type="InterPro" id="IPR014327">
    <property type="entry name" value="RNA_pol_sigma70_bacteroid"/>
</dbReference>
<proteinExistence type="inferred from homology"/>
<dbReference type="Pfam" id="PF08281">
    <property type="entry name" value="Sigma70_r4_2"/>
    <property type="match status" value="1"/>
</dbReference>
<dbReference type="RefSeq" id="WP_204481950.1">
    <property type="nucleotide sequence ID" value="NZ_CAUBDS010000019.1"/>
</dbReference>
<evidence type="ECO:0000256" key="1">
    <source>
        <dbReference type="ARBA" id="ARBA00010641"/>
    </source>
</evidence>
<evidence type="ECO:0000256" key="4">
    <source>
        <dbReference type="ARBA" id="ARBA00023163"/>
    </source>
</evidence>
<evidence type="ECO:0000313" key="9">
    <source>
        <dbReference type="Proteomes" id="UP000718012"/>
    </source>
</evidence>
<keyword evidence="4" id="KW-0804">Transcription</keyword>
<keyword evidence="5" id="KW-0472">Membrane</keyword>
<organism evidence="8 9">
    <name type="scientific">Phocaeicola coprocola</name>
    <dbReference type="NCBI Taxonomy" id="310298"/>
    <lineage>
        <taxon>Bacteria</taxon>
        <taxon>Pseudomonadati</taxon>
        <taxon>Bacteroidota</taxon>
        <taxon>Bacteroidia</taxon>
        <taxon>Bacteroidales</taxon>
        <taxon>Bacteroidaceae</taxon>
        <taxon>Phocaeicola</taxon>
    </lineage>
</organism>
<dbReference type="NCBIfam" id="TIGR02937">
    <property type="entry name" value="sigma70-ECF"/>
    <property type="match status" value="1"/>
</dbReference>
<accession>A0A921K2V6</accession>
<dbReference type="InterPro" id="IPR036388">
    <property type="entry name" value="WH-like_DNA-bd_sf"/>
</dbReference>
<feature type="domain" description="RNA polymerase sigma factor 70 region 4 type 2" evidence="7">
    <location>
        <begin position="109"/>
        <end position="160"/>
    </location>
</feature>
<keyword evidence="5" id="KW-0812">Transmembrane</keyword>
<dbReference type="GO" id="GO:0016987">
    <property type="term" value="F:sigma factor activity"/>
    <property type="evidence" value="ECO:0007669"/>
    <property type="project" value="UniProtKB-KW"/>
</dbReference>
<feature type="domain" description="RNA polymerase sigma-70 region 2" evidence="6">
    <location>
        <begin position="13"/>
        <end position="78"/>
    </location>
</feature>
<dbReference type="GO" id="GO:0003677">
    <property type="term" value="F:DNA binding"/>
    <property type="evidence" value="ECO:0007669"/>
    <property type="project" value="InterPro"/>
</dbReference>
<evidence type="ECO:0000259" key="7">
    <source>
        <dbReference type="Pfam" id="PF08281"/>
    </source>
</evidence>
<gene>
    <name evidence="8" type="ORF">K8U81_04990</name>
</gene>
<dbReference type="EMBL" id="DYXD01000110">
    <property type="protein sequence ID" value="HJF07538.1"/>
    <property type="molecule type" value="Genomic_DNA"/>
</dbReference>
<dbReference type="Pfam" id="PF04542">
    <property type="entry name" value="Sigma70_r2"/>
    <property type="match status" value="1"/>
</dbReference>
<comment type="similarity">
    <text evidence="1">Belongs to the sigma-70 factor family. ECF subfamily.</text>
</comment>
<evidence type="ECO:0000256" key="3">
    <source>
        <dbReference type="ARBA" id="ARBA00023082"/>
    </source>
</evidence>